<reference evidence="2 3" key="1">
    <citation type="submission" date="2023-03" db="EMBL/GenBank/DDBJ databases">
        <title>High-quality genome of Scylla paramamosain provides insights in environmental adaptation.</title>
        <authorList>
            <person name="Zhang L."/>
        </authorList>
    </citation>
    <scope>NUCLEOTIDE SEQUENCE [LARGE SCALE GENOMIC DNA]</scope>
    <source>
        <strain evidence="2">LZ_2023a</strain>
        <tissue evidence="2">Muscle</tissue>
    </source>
</reference>
<dbReference type="PANTHER" id="PTHR37162">
    <property type="entry name" value="HAT FAMILY DIMERISATION DOMAINCONTAINING PROTEIN-RELATED"/>
    <property type="match status" value="1"/>
</dbReference>
<evidence type="ECO:0000259" key="1">
    <source>
        <dbReference type="Pfam" id="PF05699"/>
    </source>
</evidence>
<dbReference type="InterPro" id="IPR012337">
    <property type="entry name" value="RNaseH-like_sf"/>
</dbReference>
<dbReference type="SUPFAM" id="SSF53098">
    <property type="entry name" value="Ribonuclease H-like"/>
    <property type="match status" value="1"/>
</dbReference>
<keyword evidence="3" id="KW-1185">Reference proteome</keyword>
<gene>
    <name evidence="2" type="ORF">O3P69_015596</name>
</gene>
<protein>
    <recommendedName>
        <fullName evidence="1">HAT C-terminal dimerisation domain-containing protein</fullName>
    </recommendedName>
</protein>
<dbReference type="PANTHER" id="PTHR37162:SF1">
    <property type="entry name" value="BED-TYPE DOMAIN-CONTAINING PROTEIN"/>
    <property type="match status" value="1"/>
</dbReference>
<evidence type="ECO:0000313" key="3">
    <source>
        <dbReference type="Proteomes" id="UP001487740"/>
    </source>
</evidence>
<dbReference type="Proteomes" id="UP001487740">
    <property type="component" value="Unassembled WGS sequence"/>
</dbReference>
<comment type="caution">
    <text evidence="2">The sequence shown here is derived from an EMBL/GenBank/DDBJ whole genome shotgun (WGS) entry which is preliminary data.</text>
</comment>
<proteinExistence type="predicted"/>
<name>A0AAW0SAX4_SCYPA</name>
<dbReference type="EMBL" id="JARAKH010002884">
    <property type="protein sequence ID" value="KAK8372256.1"/>
    <property type="molecule type" value="Genomic_DNA"/>
</dbReference>
<dbReference type="Pfam" id="PF05699">
    <property type="entry name" value="Dimer_Tnp_hAT"/>
    <property type="match status" value="1"/>
</dbReference>
<feature type="domain" description="HAT C-terminal dimerisation" evidence="1">
    <location>
        <begin position="314"/>
        <end position="363"/>
    </location>
</feature>
<organism evidence="2 3">
    <name type="scientific">Scylla paramamosain</name>
    <name type="common">Mud crab</name>
    <dbReference type="NCBI Taxonomy" id="85552"/>
    <lineage>
        <taxon>Eukaryota</taxon>
        <taxon>Metazoa</taxon>
        <taxon>Ecdysozoa</taxon>
        <taxon>Arthropoda</taxon>
        <taxon>Crustacea</taxon>
        <taxon>Multicrustacea</taxon>
        <taxon>Malacostraca</taxon>
        <taxon>Eumalacostraca</taxon>
        <taxon>Eucarida</taxon>
        <taxon>Decapoda</taxon>
        <taxon>Pleocyemata</taxon>
        <taxon>Brachyura</taxon>
        <taxon>Eubrachyura</taxon>
        <taxon>Portunoidea</taxon>
        <taxon>Portunidae</taxon>
        <taxon>Portuninae</taxon>
        <taxon>Scylla</taxon>
    </lineage>
</organism>
<evidence type="ECO:0000313" key="2">
    <source>
        <dbReference type="EMBL" id="KAK8372256.1"/>
    </source>
</evidence>
<sequence>MTYPRDLDSMMMKPAVSLQPPHSHNQHLGYQKQFTLCRAVKMGKWAKYGKKYKKEWEKEDGLREWISGVPGDDSVAACKILEQYDELKLHFEISKDEEEKNYTADLLYQMYSDPANKLYLAFLQPVVSQVNRVNKLFESDRCNANRLLEDLMSLYKSILQRLMMPRTFCTWKAVADYDVNDERNHLPLEAVDFGVKFYIELGQSRLDSGIVHTVKKHGRDFLMKLLQELQQRLPSNINHLQSLDALTPETVLGVRKPRLQELSFLPKYSGDIGKLDGQWQRLATVSWPKDVINDSEKFWLTVHSHQDASGERDFKEVGQFALSMLSLPISNASVERVFSQMNLIKNKLRNRMQHKSLENTLHVRAFMNRNNMCCREFDPTQEMLSMFTKDIYTNVDEHEYVEVPDV</sequence>
<dbReference type="GO" id="GO:0046983">
    <property type="term" value="F:protein dimerization activity"/>
    <property type="evidence" value="ECO:0007669"/>
    <property type="project" value="InterPro"/>
</dbReference>
<accession>A0AAW0SAX4</accession>
<dbReference type="AlphaFoldDB" id="A0AAW0SAX4"/>
<dbReference type="InterPro" id="IPR008906">
    <property type="entry name" value="HATC_C_dom"/>
</dbReference>